<proteinExistence type="predicted"/>
<sequence length="1245" mass="136349">MDKENCVEVPFHCSITVIHASGNEGKSFTFDSKNWCVLGSHPDCDIRIKHNNSAPLHALVFVREDGVHLQGIHPEEPVIHSRSAKSLIKEEELSLQPGDVFFLGERGFRVEFEKLLQSPPKSLLQPTSQTVDTPITTMRGADNERKARRRSQSARKAKPKRRVSLVVERHGERFVARKGDSEKLLSRSQLARLSGGEGFHKPGKVVDHENESSSCIQLSASETSTSTETGTASSNEMTDLSSFIPTESDGKRLMIEKLSLPRFQHTEGDKQANNASSIESRANSEPIESERRDSAFSVPHTPTNTKVERMAKSATKLSARDRKNLVYARLSQGLSAIPRKSEVIDSTTTVAFSTPSVGFNEHVAQNDSLDHKSNSKVNRISKSPIRSPLVDKSPLLNIQQGSKLRGSIKKECRTPSLLKKTPASVLRSSKSTTKTKSRSVAFAARIELERGTHYSPFRSKQFPRTPVPKQEPAVLSRVASKKSALSSTDQPPKPMALKQISNEFEANEGVVNGSSLSGCQDDTVENQVLKQRAEAAAECTALSEPEKLLKPQQEASTSSFKGVITSFIKRLSGNMDDDSDESDKSVDEQSSGARDSRSTASTDAVMTPTEIAHFTGSNRMSTTRRLSFFDKVLGAAAAMRQVTEDTDPSDSCASSMHEVQIGDSSPTASSANHDEGDLTTGADMKDFLPTSERGGIESHTSLERTPDGDHSSIEENHSNEMLPKTSSPLNKAESHEGIFQKLTHGMDGEESECNEPPLDQTSDHSDETESIGFSSDDSDSLSSQGTADTFERELEIAVTQGSAPSQHTPSVSIDPNQELAGDEENVSETDFAAQECQDEMDIKTHEQREDDGPDEEANDPIPESTTNCVMKESNRTTLAQKDHGHCQPLPPPGSTSEVGFHRSVQRKTRRSGRLNPLATSDQLPTEGNDIDHPPNRGSDQHVVNENDFTIEDACDKITLQTSLNKLLVVDLRKRLRERNLSTAGKKAELVNRLVAHLLLTPSSSEETKSSDETNAVELGEMDKDLGSAGEEMREATVIKCVSGNQEDEAKTTVVESSDGELDDQTAALEKEHPNGKQIPDDDENANGGKHVIIDAYRRKTVKELRNILKEKNLDIMSKLRKEELIHHMISLNVRLDDEGSVESIQTPRPERVLRSTRSGRHTPAASRAPKITQPLTAKAVSKLTVSELRTRLADLDLCQFGTKKTLAERLMSGLVSPDMDLAEDNSVCDPCRAGQDCEGGTAQTR</sequence>
<dbReference type="SUPFAM" id="SSF68906">
    <property type="entry name" value="SAP domain"/>
    <property type="match status" value="1"/>
</dbReference>
<feature type="compositionally biased region" description="Basic and acidic residues" evidence="1">
    <location>
        <begin position="198"/>
        <end position="211"/>
    </location>
</feature>
<evidence type="ECO:0000256" key="1">
    <source>
        <dbReference type="SAM" id="MobiDB-lite"/>
    </source>
</evidence>
<dbReference type="InterPro" id="IPR003034">
    <property type="entry name" value="SAP_dom"/>
</dbReference>
<dbReference type="SUPFAM" id="SSF49879">
    <property type="entry name" value="SMAD/FHA domain"/>
    <property type="match status" value="1"/>
</dbReference>
<dbReference type="Pfam" id="PF02037">
    <property type="entry name" value="SAP"/>
    <property type="match status" value="1"/>
</dbReference>
<feature type="compositionally biased region" description="Polar residues" evidence="1">
    <location>
        <begin position="662"/>
        <end position="671"/>
    </location>
</feature>
<feature type="compositionally biased region" description="Basic and acidic residues" evidence="1">
    <location>
        <begin position="929"/>
        <end position="942"/>
    </location>
</feature>
<evidence type="ECO:0000313" key="4">
    <source>
        <dbReference type="Proteomes" id="UP000247409"/>
    </source>
</evidence>
<feature type="domain" description="SAP" evidence="2">
    <location>
        <begin position="963"/>
        <end position="997"/>
    </location>
</feature>
<organism evidence="3 4">
    <name type="scientific">Gracilariopsis chorda</name>
    <dbReference type="NCBI Taxonomy" id="448386"/>
    <lineage>
        <taxon>Eukaryota</taxon>
        <taxon>Rhodophyta</taxon>
        <taxon>Florideophyceae</taxon>
        <taxon>Rhodymeniophycidae</taxon>
        <taxon>Gracilariales</taxon>
        <taxon>Gracilariaceae</taxon>
        <taxon>Gracilariopsis</taxon>
    </lineage>
</organism>
<dbReference type="Proteomes" id="UP000247409">
    <property type="component" value="Unassembled WGS sequence"/>
</dbReference>
<name>A0A2V3IFV0_9FLOR</name>
<comment type="caution">
    <text evidence="3">The sequence shown here is derived from an EMBL/GenBank/DDBJ whole genome shotgun (WGS) entry which is preliminary data.</text>
</comment>
<feature type="compositionally biased region" description="Low complexity" evidence="1">
    <location>
        <begin position="219"/>
        <end position="234"/>
    </location>
</feature>
<gene>
    <name evidence="3" type="ORF">BWQ96_09401</name>
</gene>
<protein>
    <recommendedName>
        <fullName evidence="2">SAP domain-containing protein</fullName>
    </recommendedName>
</protein>
<keyword evidence="4" id="KW-1185">Reference proteome</keyword>
<dbReference type="Gene3D" id="2.60.200.20">
    <property type="match status" value="1"/>
</dbReference>
<feature type="compositionally biased region" description="Basic and acidic residues" evidence="1">
    <location>
        <begin position="694"/>
        <end position="718"/>
    </location>
</feature>
<dbReference type="InterPro" id="IPR008984">
    <property type="entry name" value="SMAD_FHA_dom_sf"/>
</dbReference>
<feature type="region of interest" description="Disordered" evidence="1">
    <location>
        <begin position="1141"/>
        <end position="1168"/>
    </location>
</feature>
<feature type="domain" description="SAP" evidence="2">
    <location>
        <begin position="1180"/>
        <end position="1214"/>
    </location>
</feature>
<feature type="region of interest" description="Disordered" evidence="1">
    <location>
        <begin position="744"/>
        <end position="942"/>
    </location>
</feature>
<feature type="compositionally biased region" description="Polar residues" evidence="1">
    <location>
        <begin position="235"/>
        <end position="245"/>
    </location>
</feature>
<feature type="compositionally biased region" description="Basic residues" evidence="1">
    <location>
        <begin position="903"/>
        <end position="912"/>
    </location>
</feature>
<reference evidence="3 4" key="1">
    <citation type="journal article" date="2018" name="Mol. Biol. Evol.">
        <title>Analysis of the draft genome of the red seaweed Gracilariopsis chorda provides insights into genome size evolution in Rhodophyta.</title>
        <authorList>
            <person name="Lee J."/>
            <person name="Yang E.C."/>
            <person name="Graf L."/>
            <person name="Yang J.H."/>
            <person name="Qiu H."/>
            <person name="Zel Zion U."/>
            <person name="Chan C.X."/>
            <person name="Stephens T.G."/>
            <person name="Weber A.P.M."/>
            <person name="Boo G.H."/>
            <person name="Boo S.M."/>
            <person name="Kim K.M."/>
            <person name="Shin Y."/>
            <person name="Jung M."/>
            <person name="Lee S.J."/>
            <person name="Yim H.S."/>
            <person name="Lee J.H."/>
            <person name="Bhattacharya D."/>
            <person name="Yoon H.S."/>
        </authorList>
    </citation>
    <scope>NUCLEOTIDE SEQUENCE [LARGE SCALE GENOMIC DNA]</scope>
    <source>
        <strain evidence="3 4">SKKU-2015</strain>
        <tissue evidence="3">Whole body</tissue>
    </source>
</reference>
<feature type="region of interest" description="Disordered" evidence="1">
    <location>
        <begin position="261"/>
        <end position="316"/>
    </location>
</feature>
<dbReference type="InterPro" id="IPR036361">
    <property type="entry name" value="SAP_dom_sf"/>
</dbReference>
<feature type="region of interest" description="Disordered" evidence="1">
    <location>
        <begin position="573"/>
        <end position="606"/>
    </location>
</feature>
<accession>A0A2V3IFV0</accession>
<evidence type="ECO:0000313" key="3">
    <source>
        <dbReference type="EMBL" id="PXF40908.1"/>
    </source>
</evidence>
<feature type="region of interest" description="Disordered" evidence="1">
    <location>
        <begin position="121"/>
        <end position="163"/>
    </location>
</feature>
<feature type="region of interest" description="Disordered" evidence="1">
    <location>
        <begin position="194"/>
        <end position="248"/>
    </location>
</feature>
<dbReference type="EMBL" id="NBIV01000252">
    <property type="protein sequence ID" value="PXF40908.1"/>
    <property type="molecule type" value="Genomic_DNA"/>
</dbReference>
<feature type="compositionally biased region" description="Basic and acidic residues" evidence="1">
    <location>
        <begin position="840"/>
        <end position="850"/>
    </location>
</feature>
<feature type="region of interest" description="Disordered" evidence="1">
    <location>
        <begin position="641"/>
        <end position="732"/>
    </location>
</feature>
<dbReference type="PROSITE" id="PS50800">
    <property type="entry name" value="SAP"/>
    <property type="match status" value="2"/>
</dbReference>
<feature type="compositionally biased region" description="Basic residues" evidence="1">
    <location>
        <begin position="146"/>
        <end position="163"/>
    </location>
</feature>
<feature type="compositionally biased region" description="Polar residues" evidence="1">
    <location>
        <begin position="799"/>
        <end position="815"/>
    </location>
</feature>
<dbReference type="AlphaFoldDB" id="A0A2V3IFV0"/>
<dbReference type="SMART" id="SM00513">
    <property type="entry name" value="SAP"/>
    <property type="match status" value="2"/>
</dbReference>
<feature type="compositionally biased region" description="Polar residues" evidence="1">
    <location>
        <begin position="271"/>
        <end position="283"/>
    </location>
</feature>
<dbReference type="Gene3D" id="1.10.720.30">
    <property type="entry name" value="SAP domain"/>
    <property type="match status" value="1"/>
</dbReference>
<dbReference type="OrthoDB" id="10635946at2759"/>
<evidence type="ECO:0000259" key="2">
    <source>
        <dbReference type="PROSITE" id="PS50800"/>
    </source>
</evidence>